<accession>A0A1U7D381</accession>
<dbReference type="Pfam" id="PF00128">
    <property type="entry name" value="Alpha-amylase"/>
    <property type="match status" value="1"/>
</dbReference>
<sequence length="691" mass="77521">MFDKSLRADPRDVSFDVTAGRAAWLGARPDGEGTNFALFSDHAEAVELCLYDDKGISELARLELPRSEGGIWFGYLPGIGPGQAYGYRVHGPFAPEDGHRFNPNKLLLDPYAQALRGTLEWNEALFGYPVGTSDLEFDERDSAPFMPKSIVAEADFDWEAESHPATPWSDSVIYEAHVRGMTMRHPGVIEADRGTFKALASEPIIEHLQKLGVTAIELLPVHAMVQDQRLVESGLRNYWGYNTLGFFAPNRNYLASEDVREVRQAVKRFHDAGIEVILDVVYNHTAEGNEWGPTLSFRGIDNASYYLLADEKRHCFDTTGCGNTLNIAHPMVLRMVMDSLRYWVEVCHVDGFRFDLASTLGREPAGFEREGAFFNALRQDPVLSQVKLIAEPWDIGDEGYQVGGFPWPFREWNDKFRDDTRAFWRRDPGRLPRLAQRLMGSPTQFNHSRRPATSSVNFLAAHDGFTLWDTLSYNEKHNEANGEDNRDGHDHNLSHNLGVEGPTDDPQIDGARLRRAKAMLTTLFASHGVPMLLAGDEMGQSQNGNNNAYCQDNEITWIDWEGARPEMVEAVASLIAFRREWRGHLAPEGFWPRPEATESVWWHPEGREMEDGDWQDEGLPVTGLQHTREGCPDLLIVANAGDDCEFTLPEGDWHKRIDSACTPVTCNEAASGKVTISGQAVTIFQNGEPSE</sequence>
<evidence type="ECO:0000313" key="6">
    <source>
        <dbReference type="EMBL" id="APX22624.1"/>
    </source>
</evidence>
<dbReference type="InterPro" id="IPR044505">
    <property type="entry name" value="GlgX_Isoamylase_N_E_set"/>
</dbReference>
<dbReference type="Gene3D" id="2.60.40.1180">
    <property type="entry name" value="Golgi alpha-mannosidase II"/>
    <property type="match status" value="1"/>
</dbReference>
<feature type="compositionally biased region" description="Basic and acidic residues" evidence="4">
    <location>
        <begin position="478"/>
        <end position="493"/>
    </location>
</feature>
<keyword evidence="3 6" id="KW-0326">Glycosidase</keyword>
<name>A0A1U7D381_9RHOB</name>
<dbReference type="SUPFAM" id="SSF51011">
    <property type="entry name" value="Glycosyl hydrolase domain"/>
    <property type="match status" value="1"/>
</dbReference>
<dbReference type="InterPro" id="IPR013780">
    <property type="entry name" value="Glyco_hydro_b"/>
</dbReference>
<dbReference type="CDD" id="cd02856">
    <property type="entry name" value="E_set_GDE_Isoamylase_N"/>
    <property type="match status" value="1"/>
</dbReference>
<gene>
    <name evidence="6" type="ORF">Ga0080559_TMP1828</name>
</gene>
<dbReference type="SUPFAM" id="SSF51445">
    <property type="entry name" value="(Trans)glycosidases"/>
    <property type="match status" value="1"/>
</dbReference>
<comment type="similarity">
    <text evidence="1">Belongs to the glycosyl hydrolase 13 family.</text>
</comment>
<evidence type="ECO:0000256" key="2">
    <source>
        <dbReference type="ARBA" id="ARBA00022801"/>
    </source>
</evidence>
<evidence type="ECO:0000256" key="3">
    <source>
        <dbReference type="ARBA" id="ARBA00023295"/>
    </source>
</evidence>
<dbReference type="InterPro" id="IPR004193">
    <property type="entry name" value="Glyco_hydro_13_N"/>
</dbReference>
<dbReference type="GO" id="GO:0004135">
    <property type="term" value="F:amylo-alpha-1,6-glucosidase activity"/>
    <property type="evidence" value="ECO:0007669"/>
    <property type="project" value="InterPro"/>
</dbReference>
<dbReference type="EMBL" id="CP014796">
    <property type="protein sequence ID" value="APX22624.1"/>
    <property type="molecule type" value="Genomic_DNA"/>
</dbReference>
<evidence type="ECO:0000313" key="7">
    <source>
        <dbReference type="Proteomes" id="UP000186559"/>
    </source>
</evidence>
<dbReference type="EC" id="3.2.1.-" evidence="6"/>
<dbReference type="Gene3D" id="3.20.20.80">
    <property type="entry name" value="Glycosidases"/>
    <property type="match status" value="1"/>
</dbReference>
<dbReference type="InterPro" id="IPR011837">
    <property type="entry name" value="Glycogen_debranch_GlgX"/>
</dbReference>
<dbReference type="AlphaFoldDB" id="A0A1U7D381"/>
<dbReference type="Gene3D" id="2.60.40.10">
    <property type="entry name" value="Immunoglobulins"/>
    <property type="match status" value="1"/>
</dbReference>
<keyword evidence="7" id="KW-1185">Reference proteome</keyword>
<dbReference type="InterPro" id="IPR006047">
    <property type="entry name" value="GH13_cat_dom"/>
</dbReference>
<reference evidence="6 7" key="1">
    <citation type="submission" date="2016-03" db="EMBL/GenBank/DDBJ databases">
        <title>Deep-sea bacteria in the southern Pacific.</title>
        <authorList>
            <person name="Tang K."/>
        </authorList>
    </citation>
    <scope>NUCLEOTIDE SEQUENCE [LARGE SCALE GENOMIC DNA]</scope>
    <source>
        <strain evidence="6 7">JLT2016</strain>
    </source>
</reference>
<proteinExistence type="inferred from homology"/>
<dbReference type="CDD" id="cd11326">
    <property type="entry name" value="AmyAc_Glg_debranch"/>
    <property type="match status" value="1"/>
</dbReference>
<evidence type="ECO:0000256" key="1">
    <source>
        <dbReference type="ARBA" id="ARBA00008061"/>
    </source>
</evidence>
<dbReference type="SMART" id="SM00642">
    <property type="entry name" value="Aamy"/>
    <property type="match status" value="1"/>
</dbReference>
<keyword evidence="2 6" id="KW-0378">Hydrolase</keyword>
<dbReference type="InterPro" id="IPR013783">
    <property type="entry name" value="Ig-like_fold"/>
</dbReference>
<dbReference type="Proteomes" id="UP000186559">
    <property type="component" value="Chromosome"/>
</dbReference>
<dbReference type="NCBIfam" id="TIGR02100">
    <property type="entry name" value="glgX_debranch"/>
    <property type="match status" value="1"/>
</dbReference>
<dbReference type="PANTHER" id="PTHR43002">
    <property type="entry name" value="GLYCOGEN DEBRANCHING ENZYME"/>
    <property type="match status" value="1"/>
</dbReference>
<dbReference type="SUPFAM" id="SSF81296">
    <property type="entry name" value="E set domains"/>
    <property type="match status" value="1"/>
</dbReference>
<dbReference type="KEGG" id="tpro:Ga0080559_TMP1828"/>
<dbReference type="OrthoDB" id="3236218at2"/>
<organism evidence="6 7">
    <name type="scientific">Salipiger profundus</name>
    <dbReference type="NCBI Taxonomy" id="1229727"/>
    <lineage>
        <taxon>Bacteria</taxon>
        <taxon>Pseudomonadati</taxon>
        <taxon>Pseudomonadota</taxon>
        <taxon>Alphaproteobacteria</taxon>
        <taxon>Rhodobacterales</taxon>
        <taxon>Roseobacteraceae</taxon>
        <taxon>Salipiger</taxon>
    </lineage>
</organism>
<feature type="region of interest" description="Disordered" evidence="4">
    <location>
        <begin position="478"/>
        <end position="506"/>
    </location>
</feature>
<evidence type="ECO:0000256" key="4">
    <source>
        <dbReference type="SAM" id="MobiDB-lite"/>
    </source>
</evidence>
<dbReference type="GO" id="GO:0005980">
    <property type="term" value="P:glycogen catabolic process"/>
    <property type="evidence" value="ECO:0007669"/>
    <property type="project" value="InterPro"/>
</dbReference>
<dbReference type="InterPro" id="IPR017853">
    <property type="entry name" value="GH"/>
</dbReference>
<dbReference type="Pfam" id="PF02922">
    <property type="entry name" value="CBM_48"/>
    <property type="match status" value="1"/>
</dbReference>
<evidence type="ECO:0000259" key="5">
    <source>
        <dbReference type="SMART" id="SM00642"/>
    </source>
</evidence>
<dbReference type="STRING" id="1229727.Ga0080559_TMP1828"/>
<dbReference type="RefSeq" id="WP_076622913.1">
    <property type="nucleotide sequence ID" value="NZ_BMEW01000004.1"/>
</dbReference>
<dbReference type="InterPro" id="IPR014756">
    <property type="entry name" value="Ig_E-set"/>
</dbReference>
<protein>
    <submittedName>
        <fullName evidence="6">Glycogen operon protein</fullName>
        <ecNumber evidence="6">3.2.1.-</ecNumber>
    </submittedName>
</protein>
<feature type="domain" description="Glycosyl hydrolase family 13 catalytic" evidence="5">
    <location>
        <begin position="175"/>
        <end position="578"/>
    </location>
</feature>